<protein>
    <submittedName>
        <fullName evidence="2">Reverse transcriptase/maturase family protein</fullName>
    </submittedName>
</protein>
<keyword evidence="2" id="KW-0548">Nucleotidyltransferase</keyword>
<proteinExistence type="predicted"/>
<dbReference type="InterPro" id="IPR043502">
    <property type="entry name" value="DNA/RNA_pol_sf"/>
</dbReference>
<dbReference type="PROSITE" id="PS50878">
    <property type="entry name" value="RT_POL"/>
    <property type="match status" value="1"/>
</dbReference>
<evidence type="ECO:0000313" key="2">
    <source>
        <dbReference type="EMBL" id="MDV2888204.1"/>
    </source>
</evidence>
<dbReference type="GO" id="GO:0003964">
    <property type="term" value="F:RNA-directed DNA polymerase activity"/>
    <property type="evidence" value="ECO:0007669"/>
    <property type="project" value="UniProtKB-KW"/>
</dbReference>
<dbReference type="PANTHER" id="PTHR34047:SF8">
    <property type="entry name" value="PROTEIN YKFC"/>
    <property type="match status" value="1"/>
</dbReference>
<evidence type="ECO:0000313" key="3">
    <source>
        <dbReference type="Proteomes" id="UP001285636"/>
    </source>
</evidence>
<reference evidence="2" key="1">
    <citation type="submission" date="2023-10" db="EMBL/GenBank/DDBJ databases">
        <title>Screening of Alkalihalophilus pseudofirmusBZ-TG-HK211 and Its Alleviation of Salt Stress on Rapeseed Growth.</title>
        <authorList>
            <person name="Zhao B."/>
            <person name="Guo T."/>
        </authorList>
    </citation>
    <scope>NUCLEOTIDE SEQUENCE</scope>
    <source>
        <strain evidence="2">BZ-TG-HK211</strain>
    </source>
</reference>
<evidence type="ECO:0000259" key="1">
    <source>
        <dbReference type="PROSITE" id="PS50878"/>
    </source>
</evidence>
<gene>
    <name evidence="2" type="ORF">RYX45_23870</name>
</gene>
<dbReference type="PANTHER" id="PTHR34047">
    <property type="entry name" value="NUCLEAR INTRON MATURASE 1, MITOCHONDRIAL-RELATED"/>
    <property type="match status" value="1"/>
</dbReference>
<dbReference type="EMBL" id="JAWJAY010001087">
    <property type="protein sequence ID" value="MDV2888204.1"/>
    <property type="molecule type" value="Genomic_DNA"/>
</dbReference>
<feature type="domain" description="Reverse transcriptase" evidence="1">
    <location>
        <begin position="1"/>
        <end position="83"/>
    </location>
</feature>
<organism evidence="2 3">
    <name type="scientific">Alkalihalophilus pseudofirmus</name>
    <name type="common">Bacillus pseudofirmus</name>
    <dbReference type="NCBI Taxonomy" id="79885"/>
    <lineage>
        <taxon>Bacteria</taxon>
        <taxon>Bacillati</taxon>
        <taxon>Bacillota</taxon>
        <taxon>Bacilli</taxon>
        <taxon>Bacillales</taxon>
        <taxon>Bacillaceae</taxon>
        <taxon>Alkalihalophilus</taxon>
    </lineage>
</organism>
<feature type="non-terminal residue" evidence="2">
    <location>
        <position position="1"/>
    </location>
</feature>
<comment type="caution">
    <text evidence="2">The sequence shown here is derived from an EMBL/GenBank/DDBJ whole genome shotgun (WGS) entry which is preliminary data.</text>
</comment>
<accession>A0AAJ2NTX4</accession>
<keyword evidence="2" id="KW-0808">Transferase</keyword>
<dbReference type="RefSeq" id="WP_323468193.1">
    <property type="nucleotide sequence ID" value="NZ_JAWJAY010001087.1"/>
</dbReference>
<sequence length="83" mass="9797">IPKKNDPKKKRPLGIPAFYDKLVQQIMVFILEVIYEPVFEDTSHGYRPNKSCHTALYQVKQQFTGTKWWIEGDIKGFFDNINH</sequence>
<dbReference type="SUPFAM" id="SSF56672">
    <property type="entry name" value="DNA/RNA polymerases"/>
    <property type="match status" value="1"/>
</dbReference>
<dbReference type="AlphaFoldDB" id="A0AAJ2NTX4"/>
<name>A0AAJ2NTX4_ALKPS</name>
<dbReference type="Proteomes" id="UP001285636">
    <property type="component" value="Unassembled WGS sequence"/>
</dbReference>
<dbReference type="CDD" id="cd01651">
    <property type="entry name" value="RT_G2_intron"/>
    <property type="match status" value="1"/>
</dbReference>
<keyword evidence="2" id="KW-0695">RNA-directed DNA polymerase</keyword>
<dbReference type="Pfam" id="PF00078">
    <property type="entry name" value="RVT_1"/>
    <property type="match status" value="1"/>
</dbReference>
<feature type="non-terminal residue" evidence="2">
    <location>
        <position position="83"/>
    </location>
</feature>
<dbReference type="InterPro" id="IPR000477">
    <property type="entry name" value="RT_dom"/>
</dbReference>
<dbReference type="InterPro" id="IPR051083">
    <property type="entry name" value="GrpII_Intron_Splice-Mob/Def"/>
</dbReference>